<dbReference type="eggNOG" id="COG1802">
    <property type="taxonomic scope" value="Bacteria"/>
</dbReference>
<dbReference type="PANTHER" id="PTHR43537:SF49">
    <property type="entry name" value="TRANSCRIPTIONAL REGULATORY PROTEIN"/>
    <property type="match status" value="1"/>
</dbReference>
<dbReference type="GO" id="GO:0003677">
    <property type="term" value="F:DNA binding"/>
    <property type="evidence" value="ECO:0007669"/>
    <property type="project" value="UniProtKB-KW"/>
</dbReference>
<dbReference type="EMBL" id="CP000510">
    <property type="protein sequence ID" value="ABM05349.1"/>
    <property type="molecule type" value="Genomic_DNA"/>
</dbReference>
<dbReference type="RefSeq" id="WP_011771897.1">
    <property type="nucleotide sequence ID" value="NC_008709.1"/>
</dbReference>
<dbReference type="GO" id="GO:0003700">
    <property type="term" value="F:DNA-binding transcription factor activity"/>
    <property type="evidence" value="ECO:0007669"/>
    <property type="project" value="InterPro"/>
</dbReference>
<evidence type="ECO:0000259" key="4">
    <source>
        <dbReference type="PROSITE" id="PS50949"/>
    </source>
</evidence>
<reference evidence="5 6" key="1">
    <citation type="submission" date="2007-01" db="EMBL/GenBank/DDBJ databases">
        <title>Complete sequence of Psychromonas ingrahamii 37.</title>
        <authorList>
            <consortium name="US DOE Joint Genome Institute"/>
            <person name="Copeland A."/>
            <person name="Lucas S."/>
            <person name="Lapidus A."/>
            <person name="Barry K."/>
            <person name="Detter J.C."/>
            <person name="Glavina del Rio T."/>
            <person name="Hammon N."/>
            <person name="Israni S."/>
            <person name="Dalin E."/>
            <person name="Tice H."/>
            <person name="Pitluck S."/>
            <person name="Thompson L.S."/>
            <person name="Brettin T."/>
            <person name="Bruce D."/>
            <person name="Han C."/>
            <person name="Tapia R."/>
            <person name="Schmutz J."/>
            <person name="Larimer F."/>
            <person name="Land M."/>
            <person name="Hauser L."/>
            <person name="Kyrpides N."/>
            <person name="Ivanova N."/>
            <person name="Staley J."/>
            <person name="Richardson P."/>
        </authorList>
    </citation>
    <scope>NUCLEOTIDE SEQUENCE [LARGE SCALE GENOMIC DNA]</scope>
    <source>
        <strain evidence="5 6">37</strain>
    </source>
</reference>
<evidence type="ECO:0000313" key="5">
    <source>
        <dbReference type="EMBL" id="ABM05349.1"/>
    </source>
</evidence>
<dbReference type="HOGENOM" id="CLU_017584_5_1_6"/>
<keyword evidence="1" id="KW-0805">Transcription regulation</keyword>
<dbReference type="Gene3D" id="1.20.120.530">
    <property type="entry name" value="GntR ligand-binding domain-like"/>
    <property type="match status" value="1"/>
</dbReference>
<protein>
    <submittedName>
        <fullName evidence="5">Transcriptional regulator, GntR family</fullName>
    </submittedName>
</protein>
<dbReference type="InterPro" id="IPR011711">
    <property type="entry name" value="GntR_C"/>
</dbReference>
<keyword evidence="3" id="KW-0804">Transcription</keyword>
<evidence type="ECO:0000313" key="6">
    <source>
        <dbReference type="Proteomes" id="UP000000639"/>
    </source>
</evidence>
<dbReference type="SUPFAM" id="SSF48008">
    <property type="entry name" value="GntR ligand-binding domain-like"/>
    <property type="match status" value="1"/>
</dbReference>
<dbReference type="PANTHER" id="PTHR43537">
    <property type="entry name" value="TRANSCRIPTIONAL REGULATOR, GNTR FAMILY"/>
    <property type="match status" value="1"/>
</dbReference>
<evidence type="ECO:0000256" key="3">
    <source>
        <dbReference type="ARBA" id="ARBA00023163"/>
    </source>
</evidence>
<evidence type="ECO:0000256" key="1">
    <source>
        <dbReference type="ARBA" id="ARBA00023015"/>
    </source>
</evidence>
<accession>A1T0T4</accession>
<dbReference type="InterPro" id="IPR008920">
    <property type="entry name" value="TF_FadR/GntR_C"/>
</dbReference>
<dbReference type="SMART" id="SM00895">
    <property type="entry name" value="FCD"/>
    <property type="match status" value="1"/>
</dbReference>
<dbReference type="Gene3D" id="1.10.10.10">
    <property type="entry name" value="Winged helix-like DNA-binding domain superfamily/Winged helix DNA-binding domain"/>
    <property type="match status" value="1"/>
</dbReference>
<proteinExistence type="predicted"/>
<sequence>MTRAADKLISQITQDITSGVLQPGDQLKESFLAEKFGVSRTPIREAIRAMVRLGLLEAIPRKGVKVRILNTKELLDLFEVAAGLEGMASRLAAYSLTDEHAKVILSKLENCKVAAENEDKVQYSIANIEFHAAIHEATNNRWLIEQLQHIGIHINTYRSLPYNVRERLSKSTEEHEAICKAILAGEGSTASQLMRDHMMLQGQRLPSVLKFFTK</sequence>
<dbReference type="InterPro" id="IPR036388">
    <property type="entry name" value="WH-like_DNA-bd_sf"/>
</dbReference>
<feature type="domain" description="HTH gntR-type" evidence="4">
    <location>
        <begin position="2"/>
        <end position="69"/>
    </location>
</feature>
<organism evidence="5 6">
    <name type="scientific">Psychromonas ingrahamii (strain DSM 17664 / CCUG 51855 / 37)</name>
    <dbReference type="NCBI Taxonomy" id="357804"/>
    <lineage>
        <taxon>Bacteria</taxon>
        <taxon>Pseudomonadati</taxon>
        <taxon>Pseudomonadota</taxon>
        <taxon>Gammaproteobacteria</taxon>
        <taxon>Alteromonadales</taxon>
        <taxon>Psychromonadaceae</taxon>
        <taxon>Psychromonas</taxon>
    </lineage>
</organism>
<name>A1T0T4_PSYIN</name>
<gene>
    <name evidence="5" type="ordered locus">Ping_3667</name>
</gene>
<dbReference type="Proteomes" id="UP000000639">
    <property type="component" value="Chromosome"/>
</dbReference>
<dbReference type="STRING" id="357804.Ping_3667"/>
<dbReference type="CDD" id="cd07377">
    <property type="entry name" value="WHTH_GntR"/>
    <property type="match status" value="1"/>
</dbReference>
<dbReference type="KEGG" id="pin:Ping_3667"/>
<dbReference type="Pfam" id="PF00392">
    <property type="entry name" value="GntR"/>
    <property type="match status" value="1"/>
</dbReference>
<dbReference type="SMART" id="SM00345">
    <property type="entry name" value="HTH_GNTR"/>
    <property type="match status" value="1"/>
</dbReference>
<dbReference type="OrthoDB" id="9799812at2"/>
<dbReference type="SUPFAM" id="SSF46785">
    <property type="entry name" value="Winged helix' DNA-binding domain"/>
    <property type="match status" value="1"/>
</dbReference>
<dbReference type="AlphaFoldDB" id="A1T0T4"/>
<dbReference type="Pfam" id="PF07729">
    <property type="entry name" value="FCD"/>
    <property type="match status" value="1"/>
</dbReference>
<keyword evidence="2" id="KW-0238">DNA-binding</keyword>
<dbReference type="InterPro" id="IPR000524">
    <property type="entry name" value="Tscrpt_reg_HTH_GntR"/>
</dbReference>
<dbReference type="PROSITE" id="PS50949">
    <property type="entry name" value="HTH_GNTR"/>
    <property type="match status" value="1"/>
</dbReference>
<dbReference type="InterPro" id="IPR036390">
    <property type="entry name" value="WH_DNA-bd_sf"/>
</dbReference>
<evidence type="ECO:0000256" key="2">
    <source>
        <dbReference type="ARBA" id="ARBA00023125"/>
    </source>
</evidence>
<keyword evidence="6" id="KW-1185">Reference proteome</keyword>